<evidence type="ECO:0008006" key="3">
    <source>
        <dbReference type="Google" id="ProtNLM"/>
    </source>
</evidence>
<proteinExistence type="predicted"/>
<dbReference type="EMBL" id="QFQI01000003">
    <property type="protein sequence ID" value="PZQ61167.1"/>
    <property type="molecule type" value="Genomic_DNA"/>
</dbReference>
<evidence type="ECO:0000313" key="1">
    <source>
        <dbReference type="EMBL" id="PZQ61167.1"/>
    </source>
</evidence>
<organism evidence="1 2">
    <name type="scientific">Sphingomonas taxi</name>
    <dbReference type="NCBI Taxonomy" id="1549858"/>
    <lineage>
        <taxon>Bacteria</taxon>
        <taxon>Pseudomonadati</taxon>
        <taxon>Pseudomonadota</taxon>
        <taxon>Alphaproteobacteria</taxon>
        <taxon>Sphingomonadales</taxon>
        <taxon>Sphingomonadaceae</taxon>
        <taxon>Sphingomonas</taxon>
    </lineage>
</organism>
<evidence type="ECO:0000313" key="2">
    <source>
        <dbReference type="Proteomes" id="UP000249229"/>
    </source>
</evidence>
<sequence length="151" mass="16532">MALAAALRAIATTMRGAADPWWIIGSAAVRLHGVDTDVADVDLLTSERDARRFCAGHGRQPIAPAASERFRSAVFGRFEDGAMPIEVMGALTVHGPNGWQPVRLRSRQPVPVADTRVFVPDRAELVEVLRLFGRSKDLHRATLLERRMAAP</sequence>
<accession>A0A2W5QT18</accession>
<dbReference type="InterPro" id="IPR043519">
    <property type="entry name" value="NT_sf"/>
</dbReference>
<dbReference type="SUPFAM" id="SSF81301">
    <property type="entry name" value="Nucleotidyltransferase"/>
    <property type="match status" value="1"/>
</dbReference>
<dbReference type="AlphaFoldDB" id="A0A2W5QT18"/>
<dbReference type="Gene3D" id="3.30.460.40">
    <property type="match status" value="1"/>
</dbReference>
<reference evidence="1 2" key="1">
    <citation type="submission" date="2017-08" db="EMBL/GenBank/DDBJ databases">
        <title>Infants hospitalized years apart are colonized by the same room-sourced microbial strains.</title>
        <authorList>
            <person name="Brooks B."/>
            <person name="Olm M.R."/>
            <person name="Firek B.A."/>
            <person name="Baker R."/>
            <person name="Thomas B.C."/>
            <person name="Morowitz M.J."/>
            <person name="Banfield J.F."/>
        </authorList>
    </citation>
    <scope>NUCLEOTIDE SEQUENCE [LARGE SCALE GENOMIC DNA]</scope>
    <source>
        <strain evidence="1">S2_005_001_R1_22</strain>
    </source>
</reference>
<protein>
    <recommendedName>
        <fullName evidence="3">Nucleotidyltransferase family protein</fullName>
    </recommendedName>
</protein>
<gene>
    <name evidence="1" type="ORF">DI544_06240</name>
</gene>
<dbReference type="Proteomes" id="UP000249229">
    <property type="component" value="Unassembled WGS sequence"/>
</dbReference>
<comment type="caution">
    <text evidence="1">The sequence shown here is derived from an EMBL/GenBank/DDBJ whole genome shotgun (WGS) entry which is preliminary data.</text>
</comment>
<name>A0A2W5QT18_9SPHN</name>